<evidence type="ECO:0000313" key="6">
    <source>
        <dbReference type="Proteomes" id="UP000247498"/>
    </source>
</evidence>
<accession>A0A2V0P407</accession>
<comment type="caution">
    <text evidence="5">The sequence shown here is derived from an EMBL/GenBank/DDBJ whole genome shotgun (WGS) entry which is preliminary data.</text>
</comment>
<dbReference type="PANTHER" id="PTHR24273:SF32">
    <property type="entry name" value="HYALIN"/>
    <property type="match status" value="1"/>
</dbReference>
<dbReference type="PANTHER" id="PTHR24273">
    <property type="entry name" value="FI04643P-RELATED"/>
    <property type="match status" value="1"/>
</dbReference>
<feature type="domain" description="HYR" evidence="4">
    <location>
        <begin position="209"/>
        <end position="300"/>
    </location>
</feature>
<gene>
    <name evidence="5" type="ORF">Rsub_06701</name>
</gene>
<dbReference type="PROSITE" id="PS50825">
    <property type="entry name" value="HYR"/>
    <property type="match status" value="2"/>
</dbReference>
<dbReference type="InParanoid" id="A0A2V0P407"/>
<dbReference type="Proteomes" id="UP000247498">
    <property type="component" value="Unassembled WGS sequence"/>
</dbReference>
<dbReference type="OrthoDB" id="6515930at2759"/>
<evidence type="ECO:0000256" key="1">
    <source>
        <dbReference type="ARBA" id="ARBA00022737"/>
    </source>
</evidence>
<keyword evidence="1" id="KW-0677">Repeat</keyword>
<reference evidence="5 6" key="1">
    <citation type="journal article" date="2018" name="Sci. Rep.">
        <title>Raphidocelis subcapitata (=Pseudokirchneriella subcapitata) provides an insight into genome evolution and environmental adaptations in the Sphaeropleales.</title>
        <authorList>
            <person name="Suzuki S."/>
            <person name="Yamaguchi H."/>
            <person name="Nakajima N."/>
            <person name="Kawachi M."/>
        </authorList>
    </citation>
    <scope>NUCLEOTIDE SEQUENCE [LARGE SCALE GENOMIC DNA]</scope>
    <source>
        <strain evidence="5 6">NIES-35</strain>
    </source>
</reference>
<evidence type="ECO:0000256" key="3">
    <source>
        <dbReference type="SAM" id="SignalP"/>
    </source>
</evidence>
<dbReference type="EMBL" id="BDRX01000053">
    <property type="protein sequence ID" value="GBF94586.1"/>
    <property type="molecule type" value="Genomic_DNA"/>
</dbReference>
<organism evidence="5 6">
    <name type="scientific">Raphidocelis subcapitata</name>
    <dbReference type="NCBI Taxonomy" id="307507"/>
    <lineage>
        <taxon>Eukaryota</taxon>
        <taxon>Viridiplantae</taxon>
        <taxon>Chlorophyta</taxon>
        <taxon>core chlorophytes</taxon>
        <taxon>Chlorophyceae</taxon>
        <taxon>CS clade</taxon>
        <taxon>Sphaeropleales</taxon>
        <taxon>Selenastraceae</taxon>
        <taxon>Raphidocelis</taxon>
    </lineage>
</organism>
<dbReference type="InterPro" id="IPR003410">
    <property type="entry name" value="HYR_dom"/>
</dbReference>
<protein>
    <recommendedName>
        <fullName evidence="4">HYR domain-containing protein</fullName>
    </recommendedName>
</protein>
<feature type="region of interest" description="Disordered" evidence="2">
    <location>
        <begin position="37"/>
        <end position="56"/>
    </location>
</feature>
<feature type="chain" id="PRO_5016004170" description="HYR domain-containing protein" evidence="3">
    <location>
        <begin position="28"/>
        <end position="302"/>
    </location>
</feature>
<evidence type="ECO:0000259" key="4">
    <source>
        <dbReference type="PROSITE" id="PS50825"/>
    </source>
</evidence>
<dbReference type="Pfam" id="PF02494">
    <property type="entry name" value="HYR"/>
    <property type="match status" value="1"/>
</dbReference>
<keyword evidence="6" id="KW-1185">Reference proteome</keyword>
<evidence type="ECO:0000313" key="5">
    <source>
        <dbReference type="EMBL" id="GBF94586.1"/>
    </source>
</evidence>
<name>A0A2V0P407_9CHLO</name>
<feature type="domain" description="HYR" evidence="4">
    <location>
        <begin position="33"/>
        <end position="122"/>
    </location>
</feature>
<keyword evidence="3" id="KW-0732">Signal</keyword>
<feature type="signal peptide" evidence="3">
    <location>
        <begin position="1"/>
        <end position="27"/>
    </location>
</feature>
<dbReference type="AlphaFoldDB" id="A0A2V0P407"/>
<evidence type="ECO:0000256" key="2">
    <source>
        <dbReference type="SAM" id="MobiDB-lite"/>
    </source>
</evidence>
<proteinExistence type="predicted"/>
<sequence>MAQLITRRSIPIAVPLLLALLLARTGAARVLLQDTTPPTITVQPPPPADSDTSDTATVTWSPVVSDAVTPAGDIRVTCGDDTRAGGQAFEATLPVGSHLIKCTAVDAAGNAASATFTAVVLDKQPPAIAFELPMEPFEATSPAGAVVPLRRLAFVADSVDGAVTPRFLVAGKEINPDTYVFPIGGTYVTIAAADKAGNKVEYGDLVSVADRTPPALTIRTDAATGGPGVAATTPSAKGVVVRWNDALKCRAKDSVDASPVVTYAPASGTKFPVGVTAVTCTARDKSGNVGTATFTVTVTQRK</sequence>